<dbReference type="Gene3D" id="3.40.50.2300">
    <property type="match status" value="1"/>
</dbReference>
<evidence type="ECO:0000313" key="4">
    <source>
        <dbReference type="EMBL" id="QEV37742.1"/>
    </source>
</evidence>
<dbReference type="Proteomes" id="UP000031526">
    <property type="component" value="Chromosome"/>
</dbReference>
<reference evidence="5" key="1">
    <citation type="submission" date="2014-09" db="EMBL/GenBank/DDBJ databases">
        <title>Sequence of the Streptomyces nodosus genome.</title>
        <authorList>
            <person name="Sweeney P."/>
            <person name="Stephens N."/>
            <person name="Murphy C."/>
            <person name="Caffrey P."/>
        </authorList>
    </citation>
    <scope>NUCLEOTIDE SEQUENCE [LARGE SCALE GENOMIC DNA]</scope>
    <source>
        <strain evidence="5">ATCC 14899</strain>
    </source>
</reference>
<dbReference type="HOGENOM" id="CLU_1248412_0_0_11"/>
<dbReference type="PROSITE" id="PS51257">
    <property type="entry name" value="PROKAR_LIPOPROTEIN"/>
    <property type="match status" value="1"/>
</dbReference>
<reference evidence="3 5" key="2">
    <citation type="journal article" date="2016" name="Appl. Microbiol. Biotechnol.">
        <title>Exploiting the genome sequence of Streptomyces nodosus for enhanced antibiotic production.</title>
        <authorList>
            <person name="Sweeney P."/>
            <person name="Murphy C.D."/>
            <person name="Caffrey P."/>
        </authorList>
    </citation>
    <scope>NUCLEOTIDE SEQUENCE [LARGE SCALE GENOMIC DNA]</scope>
    <source>
        <strain evidence="3 5">ATCC 14899</strain>
    </source>
</reference>
<evidence type="ECO:0000313" key="3">
    <source>
        <dbReference type="EMBL" id="AJE39142.1"/>
    </source>
</evidence>
<dbReference type="RefSeq" id="WP_043437451.1">
    <property type="nucleotide sequence ID" value="NZ_CP009313.1"/>
</dbReference>
<feature type="signal peptide" evidence="2">
    <location>
        <begin position="1"/>
        <end position="20"/>
    </location>
</feature>
<dbReference type="STRING" id="40318.SNOD_03160"/>
<dbReference type="Proteomes" id="UP000325763">
    <property type="component" value="Chromosome"/>
</dbReference>
<reference evidence="4 6" key="3">
    <citation type="submission" date="2017-09" db="EMBL/GenBank/DDBJ databases">
        <title>Streptomyces genome completion.</title>
        <authorList>
            <person name="Lee N."/>
            <person name="Cho B.-K."/>
        </authorList>
    </citation>
    <scope>NUCLEOTIDE SEQUENCE [LARGE SCALE GENOMIC DNA]</scope>
    <source>
        <strain evidence="4 6">ATCC 14899</strain>
    </source>
</reference>
<sequence>MRSPLRATATFALAAVAAFATGCSSSDTWSQPHPAPSPVGTLGDGFTDPSAPPTPEATITPRPGSWDGVHPPKDYRVVLLSSGDDRPTRTLVTAVEDWARTEHVSLRTVTPDTPSDPIPAIVRALDMHPDLIISAGDELIDSLATVSASHLSQQFLVLGAELAEPTHNVTAANWPGATFRGEDLVTSTAYDARSFTPRRCAEAVRAGTAAVLNDLTGIVVQLDAP</sequence>
<accession>A0A0B5DGL9</accession>
<gene>
    <name evidence="4" type="ORF">CP978_03550</name>
    <name evidence="3" type="ORF">SNOD_03160</name>
</gene>
<dbReference type="AlphaFoldDB" id="A0A0B5DGL9"/>
<dbReference type="KEGG" id="snq:CP978_03550"/>
<dbReference type="EMBL" id="CP023747">
    <property type="protein sequence ID" value="QEV37742.1"/>
    <property type="molecule type" value="Genomic_DNA"/>
</dbReference>
<evidence type="ECO:0000313" key="5">
    <source>
        <dbReference type="Proteomes" id="UP000031526"/>
    </source>
</evidence>
<evidence type="ECO:0000256" key="2">
    <source>
        <dbReference type="SAM" id="SignalP"/>
    </source>
</evidence>
<evidence type="ECO:0000313" key="6">
    <source>
        <dbReference type="Proteomes" id="UP000325763"/>
    </source>
</evidence>
<name>A0A0B5DGL9_9ACTN</name>
<keyword evidence="2" id="KW-0732">Signal</keyword>
<evidence type="ECO:0000256" key="1">
    <source>
        <dbReference type="SAM" id="MobiDB-lite"/>
    </source>
</evidence>
<organism evidence="3 5">
    <name type="scientific">Streptomyces nodosus</name>
    <dbReference type="NCBI Taxonomy" id="40318"/>
    <lineage>
        <taxon>Bacteria</taxon>
        <taxon>Bacillati</taxon>
        <taxon>Actinomycetota</taxon>
        <taxon>Actinomycetes</taxon>
        <taxon>Kitasatosporales</taxon>
        <taxon>Streptomycetaceae</taxon>
        <taxon>Streptomyces</taxon>
    </lineage>
</organism>
<keyword evidence="5" id="KW-1185">Reference proteome</keyword>
<feature type="region of interest" description="Disordered" evidence="1">
    <location>
        <begin position="24"/>
        <end position="70"/>
    </location>
</feature>
<dbReference type="EMBL" id="CP009313">
    <property type="protein sequence ID" value="AJE39142.1"/>
    <property type="molecule type" value="Genomic_DNA"/>
</dbReference>
<protein>
    <recommendedName>
        <fullName evidence="7">BMP family ABC transporter substrate-binding protein</fullName>
    </recommendedName>
</protein>
<dbReference type="OrthoDB" id="4824377at2"/>
<evidence type="ECO:0008006" key="7">
    <source>
        <dbReference type="Google" id="ProtNLM"/>
    </source>
</evidence>
<feature type="chain" id="PRO_5044052764" description="BMP family ABC transporter substrate-binding protein" evidence="2">
    <location>
        <begin position="21"/>
        <end position="225"/>
    </location>
</feature>
<proteinExistence type="predicted"/>